<dbReference type="InterPro" id="IPR049720">
    <property type="entry name" value="EF1B_bsu/dsu"/>
</dbReference>
<dbReference type="CDD" id="cd10308">
    <property type="entry name" value="GST_C_eEF1b_like"/>
    <property type="match status" value="1"/>
</dbReference>
<feature type="compositionally biased region" description="Acidic residues" evidence="8">
    <location>
        <begin position="90"/>
        <end position="112"/>
    </location>
</feature>
<evidence type="ECO:0000256" key="4">
    <source>
        <dbReference type="ARBA" id="ARBA00022917"/>
    </source>
</evidence>
<accession>H2ZMC3</accession>
<dbReference type="AlphaFoldDB" id="H2ZMC3"/>
<dbReference type="SMART" id="SM01182">
    <property type="entry name" value="EF-1_beta_acid"/>
    <property type="match status" value="1"/>
</dbReference>
<dbReference type="InParanoid" id="H2ZMC3"/>
<reference evidence="11" key="3">
    <citation type="submission" date="2025-09" db="UniProtKB">
        <authorList>
            <consortium name="Ensembl"/>
        </authorList>
    </citation>
    <scope>IDENTIFICATION</scope>
</reference>
<evidence type="ECO:0000259" key="9">
    <source>
        <dbReference type="SMART" id="SM00888"/>
    </source>
</evidence>
<dbReference type="SUPFAM" id="SSF54984">
    <property type="entry name" value="eEF-1beta-like"/>
    <property type="match status" value="1"/>
</dbReference>
<evidence type="ECO:0000313" key="11">
    <source>
        <dbReference type="Ensembl" id="ENSCSAVP00000018739.1"/>
    </source>
</evidence>
<dbReference type="InterPro" id="IPR018940">
    <property type="entry name" value="EF-1_beta_acid_region_euk"/>
</dbReference>
<evidence type="ECO:0000259" key="10">
    <source>
        <dbReference type="SMART" id="SM01182"/>
    </source>
</evidence>
<evidence type="ECO:0000256" key="1">
    <source>
        <dbReference type="ARBA" id="ARBA00007411"/>
    </source>
</evidence>
<evidence type="ECO:0000256" key="8">
    <source>
        <dbReference type="SAM" id="MobiDB-lite"/>
    </source>
</evidence>
<dbReference type="InterPro" id="IPR036219">
    <property type="entry name" value="eEF-1beta-like_sf"/>
</dbReference>
<dbReference type="Ensembl" id="ENSCSAVT00000018944.1">
    <property type="protein sequence ID" value="ENSCSAVP00000018739.1"/>
    <property type="gene ID" value="ENSCSAVG00000011014.1"/>
</dbReference>
<dbReference type="InterPro" id="IPR014038">
    <property type="entry name" value="EF1B_bsu/dsu_GNE"/>
</dbReference>
<feature type="domain" description="Elongation factor 1 beta central acidic region eukaryote" evidence="10">
    <location>
        <begin position="102"/>
        <end position="129"/>
    </location>
</feature>
<dbReference type="InterPro" id="IPR036282">
    <property type="entry name" value="Glutathione-S-Trfase_C_sf"/>
</dbReference>
<protein>
    <recommendedName>
        <fullName evidence="2">Elongation factor 1-beta</fullName>
    </recommendedName>
</protein>
<keyword evidence="3 7" id="KW-0251">Elongation factor</keyword>
<evidence type="ECO:0000256" key="5">
    <source>
        <dbReference type="ARBA" id="ARBA00093309"/>
    </source>
</evidence>
<dbReference type="FunFam" id="3.30.70.60:FF:000001">
    <property type="entry name" value="Elongation factor 1-beta 1 like"/>
    <property type="match status" value="1"/>
</dbReference>
<dbReference type="STRING" id="51511.ENSCSAVP00000018739"/>
<dbReference type="HOGENOM" id="CLU_050172_0_2_1"/>
<dbReference type="Gene3D" id="3.30.70.60">
    <property type="match status" value="1"/>
</dbReference>
<feature type="domain" description="Translation elongation factor EF1B beta/delta subunit guanine nucleotide exchange" evidence="9">
    <location>
        <begin position="138"/>
        <end position="224"/>
    </location>
</feature>
<sequence>MGFGNLKTDAGVTALNNFLADKSYIDGYVPSQVDVVVFQAMSGAPAASFSHALRWYNHIKSYQCTFASLPGVKKPVDDCGPKSVANGVANDDDDEDDDDVDLFGSDEEEESEADKKIREDRLAAYAAKKSKKPALTAKSNIILDVKPWGDETDMAELEKCVRSVQADGLLWGASKLVAIGYGIKKLQISCVVEDDKISTDFLEEEITKYEDLVQSMDIAAFNKV</sequence>
<dbReference type="GO" id="GO:0003746">
    <property type="term" value="F:translation elongation factor activity"/>
    <property type="evidence" value="ECO:0007669"/>
    <property type="project" value="UniProtKB-KW"/>
</dbReference>
<comment type="function">
    <text evidence="5">Catalytic subunit of the guanine nucleotide exchange factor (GEF) (eEF1B subcomplex) of the eukaryotic elongation factor 1 complex (eEF1). Stimulates the exchange of GDP for GTP on elongation factor 1A (eEF1A), probably by displacing GDP from the nucleotide binding pocket in eEF1A.</text>
</comment>
<evidence type="ECO:0000313" key="12">
    <source>
        <dbReference type="Proteomes" id="UP000007875"/>
    </source>
</evidence>
<dbReference type="GeneTree" id="ENSGT00950000183014"/>
<dbReference type="InterPro" id="IPR014717">
    <property type="entry name" value="Transl_elong_EF1B/ribsomal_bS6"/>
</dbReference>
<dbReference type="FunFam" id="1.20.1050.130:FF:000001">
    <property type="entry name" value="Putative Elongation factor 1-beta"/>
    <property type="match status" value="1"/>
</dbReference>
<proteinExistence type="inferred from homology"/>
<reference evidence="11" key="2">
    <citation type="submission" date="2025-08" db="UniProtKB">
        <authorList>
            <consortium name="Ensembl"/>
        </authorList>
    </citation>
    <scope>IDENTIFICATION</scope>
</reference>
<dbReference type="PROSITE" id="PS00825">
    <property type="entry name" value="EF1BD_2"/>
    <property type="match status" value="1"/>
</dbReference>
<evidence type="ECO:0000256" key="2">
    <source>
        <dbReference type="ARBA" id="ARBA00017600"/>
    </source>
</evidence>
<dbReference type="GO" id="GO:0005853">
    <property type="term" value="C:eukaryotic translation elongation factor 1 complex"/>
    <property type="evidence" value="ECO:0007669"/>
    <property type="project" value="InterPro"/>
</dbReference>
<reference evidence="12" key="1">
    <citation type="submission" date="2003-08" db="EMBL/GenBank/DDBJ databases">
        <authorList>
            <person name="Birren B."/>
            <person name="Nusbaum C."/>
            <person name="Abebe A."/>
            <person name="Abouelleil A."/>
            <person name="Adekoya E."/>
            <person name="Ait-zahra M."/>
            <person name="Allen N."/>
            <person name="Allen T."/>
            <person name="An P."/>
            <person name="Anderson M."/>
            <person name="Anderson S."/>
            <person name="Arachchi H."/>
            <person name="Armbruster J."/>
            <person name="Bachantsang P."/>
            <person name="Baldwin J."/>
            <person name="Barry A."/>
            <person name="Bayul T."/>
            <person name="Blitshsteyn B."/>
            <person name="Bloom T."/>
            <person name="Blye J."/>
            <person name="Boguslavskiy L."/>
            <person name="Borowsky M."/>
            <person name="Boukhgalter B."/>
            <person name="Brunache A."/>
            <person name="Butler J."/>
            <person name="Calixte N."/>
            <person name="Calvo S."/>
            <person name="Camarata J."/>
            <person name="Campo K."/>
            <person name="Chang J."/>
            <person name="Cheshatsang Y."/>
            <person name="Citroen M."/>
            <person name="Collymore A."/>
            <person name="Considine T."/>
            <person name="Cook A."/>
            <person name="Cooke P."/>
            <person name="Corum B."/>
            <person name="Cuomo C."/>
            <person name="David R."/>
            <person name="Dawoe T."/>
            <person name="Degray S."/>
            <person name="Dodge S."/>
            <person name="Dooley K."/>
            <person name="Dorje P."/>
            <person name="Dorjee K."/>
            <person name="Dorris L."/>
            <person name="Duffey N."/>
            <person name="Dupes A."/>
            <person name="Elkins T."/>
            <person name="Engels R."/>
            <person name="Erickson J."/>
            <person name="Farina A."/>
            <person name="Faro S."/>
            <person name="Ferreira P."/>
            <person name="Fischer H."/>
            <person name="Fitzgerald M."/>
            <person name="Foley K."/>
            <person name="Gage D."/>
            <person name="Galagan J."/>
            <person name="Gearin G."/>
            <person name="Gnerre S."/>
            <person name="Gnirke A."/>
            <person name="Goyette A."/>
            <person name="Graham J."/>
            <person name="Grandbois E."/>
            <person name="Gyaltsen K."/>
            <person name="Hafez N."/>
            <person name="Hagopian D."/>
            <person name="Hagos B."/>
            <person name="Hall J."/>
            <person name="Hatcher B."/>
            <person name="Heller A."/>
            <person name="Higgins H."/>
            <person name="Honan T."/>
            <person name="Horn A."/>
            <person name="Houde N."/>
            <person name="Hughes L."/>
            <person name="Hulme W."/>
            <person name="Husby E."/>
            <person name="Iliev I."/>
            <person name="Jaffe D."/>
            <person name="Jones C."/>
            <person name="Kamal M."/>
            <person name="Kamat A."/>
            <person name="Kamvysselis M."/>
            <person name="Karlsson E."/>
            <person name="Kells C."/>
            <person name="Kieu A."/>
            <person name="Kisner P."/>
            <person name="Kodira C."/>
            <person name="Kulbokas E."/>
            <person name="Labutti K."/>
            <person name="Lama D."/>
            <person name="Landers T."/>
            <person name="Leger J."/>
            <person name="Levine S."/>
            <person name="Lewis D."/>
            <person name="Lewis T."/>
            <person name="Lindblad-toh K."/>
            <person name="Liu X."/>
            <person name="Lokyitsang T."/>
            <person name="Lokyitsang Y."/>
            <person name="Lucien O."/>
            <person name="Lui A."/>
            <person name="Ma L.J."/>
            <person name="Mabbitt R."/>
            <person name="Macdonald J."/>
            <person name="Maclean C."/>
            <person name="Major J."/>
            <person name="Manning J."/>
            <person name="Marabella R."/>
            <person name="Maru K."/>
            <person name="Matthews C."/>
            <person name="Mauceli E."/>
            <person name="Mccarthy M."/>
            <person name="Mcdonough S."/>
            <person name="Mcghee T."/>
            <person name="Meldrim J."/>
            <person name="Meneus L."/>
            <person name="Mesirov J."/>
            <person name="Mihalev A."/>
            <person name="Mihova T."/>
            <person name="Mikkelsen T."/>
            <person name="Mlenga V."/>
            <person name="Moru K."/>
            <person name="Mozes J."/>
            <person name="Mulrain L."/>
            <person name="Munson G."/>
            <person name="Naylor J."/>
            <person name="Newes C."/>
            <person name="Nguyen C."/>
            <person name="Nguyen N."/>
            <person name="Nguyen T."/>
            <person name="Nicol R."/>
            <person name="Nielsen C."/>
            <person name="Nizzari M."/>
            <person name="Norbu C."/>
            <person name="Norbu N."/>
            <person name="O'donnell P."/>
            <person name="Okoawo O."/>
            <person name="O'leary S."/>
            <person name="Omotosho B."/>
            <person name="O'neill K."/>
            <person name="Osman S."/>
            <person name="Parker S."/>
            <person name="Perrin D."/>
            <person name="Phunkhang P."/>
            <person name="Piqani B."/>
            <person name="Purcell S."/>
            <person name="Rachupka T."/>
            <person name="Ramasamy U."/>
            <person name="Rameau R."/>
            <person name="Ray V."/>
            <person name="Raymond C."/>
            <person name="Retta R."/>
            <person name="Richardson S."/>
            <person name="Rise C."/>
            <person name="Rodriguez J."/>
            <person name="Rogers J."/>
            <person name="Rogov P."/>
            <person name="Rutman M."/>
            <person name="Schupbach R."/>
            <person name="Seaman C."/>
            <person name="Settipalli S."/>
            <person name="Sharpe T."/>
            <person name="Sheridan J."/>
            <person name="Sherpa N."/>
            <person name="Shi J."/>
            <person name="Smirnov S."/>
            <person name="Smith C."/>
            <person name="Sougnez C."/>
            <person name="Spencer B."/>
            <person name="Stalker J."/>
            <person name="Stange-thomann N."/>
            <person name="Stavropoulos S."/>
            <person name="Stetson K."/>
            <person name="Stone C."/>
            <person name="Stone S."/>
            <person name="Stubbs M."/>
            <person name="Talamas J."/>
            <person name="Tchuinga P."/>
            <person name="Tenzing P."/>
            <person name="Tesfaye S."/>
            <person name="Theodore J."/>
            <person name="Thoulutsang Y."/>
            <person name="Topham K."/>
            <person name="Towey S."/>
            <person name="Tsamla T."/>
            <person name="Tsomo N."/>
            <person name="Vallee D."/>
            <person name="Vassiliev H."/>
            <person name="Venkataraman V."/>
            <person name="Vinson J."/>
            <person name="Vo A."/>
            <person name="Wade C."/>
            <person name="Wang S."/>
            <person name="Wangchuk T."/>
            <person name="Wangdi T."/>
            <person name="Whittaker C."/>
            <person name="Wilkinson J."/>
            <person name="Wu Y."/>
            <person name="Wyman D."/>
            <person name="Yadav S."/>
            <person name="Yang S."/>
            <person name="Yang X."/>
            <person name="Yeager S."/>
            <person name="Yee E."/>
            <person name="Young G."/>
            <person name="Zainoun J."/>
            <person name="Zembeck L."/>
            <person name="Zimmer A."/>
            <person name="Zody M."/>
            <person name="Lander E."/>
        </authorList>
    </citation>
    <scope>NUCLEOTIDE SEQUENCE [LARGE SCALE GENOMIC DNA]</scope>
</reference>
<dbReference type="PANTHER" id="PTHR11595:SF21">
    <property type="entry name" value="ELONGATION FACTOR 1-BETA"/>
    <property type="match status" value="1"/>
</dbReference>
<evidence type="ECO:0000256" key="6">
    <source>
        <dbReference type="ARBA" id="ARBA00093529"/>
    </source>
</evidence>
<dbReference type="FunCoup" id="H2ZMC3">
    <property type="interactions" value="580"/>
</dbReference>
<dbReference type="InterPro" id="IPR001326">
    <property type="entry name" value="Transl_elong_EF1B_B/D_CS"/>
</dbReference>
<dbReference type="eggNOG" id="KOG1668">
    <property type="taxonomic scope" value="Eukaryota"/>
</dbReference>
<dbReference type="SMART" id="SM00888">
    <property type="entry name" value="EF1_GNE"/>
    <property type="match status" value="1"/>
</dbReference>
<dbReference type="PANTHER" id="PTHR11595">
    <property type="entry name" value="EF-HAND AND COILED-COIL DOMAIN-CONTAINING FAMILY MEMBER"/>
    <property type="match status" value="1"/>
</dbReference>
<evidence type="ECO:0000256" key="7">
    <source>
        <dbReference type="RuleBase" id="RU003791"/>
    </source>
</evidence>
<dbReference type="Pfam" id="PF00736">
    <property type="entry name" value="EF1_GNE"/>
    <property type="match status" value="1"/>
</dbReference>
<comment type="subunit">
    <text evidence="6">EF-1 is composed of 4 subunits: alpha, beta (alpha subunit of the eEF1B subcomplex), delta (beta subunit of the eEF1B subcomplex), and gamma (gamma subunit of the eEF1B subcomplex). Interacts with elongation factor EEF1A1.</text>
</comment>
<comment type="similarity">
    <text evidence="1 7">Belongs to the EF-1-beta/EF-1-delta family.</text>
</comment>
<dbReference type="Pfam" id="PF10587">
    <property type="entry name" value="EF-1_beta_acid"/>
    <property type="match status" value="1"/>
</dbReference>
<keyword evidence="4 7" id="KW-0648">Protein biosynthesis</keyword>
<organism evidence="11 12">
    <name type="scientific">Ciona savignyi</name>
    <name type="common">Pacific transparent sea squirt</name>
    <dbReference type="NCBI Taxonomy" id="51511"/>
    <lineage>
        <taxon>Eukaryota</taxon>
        <taxon>Metazoa</taxon>
        <taxon>Chordata</taxon>
        <taxon>Tunicata</taxon>
        <taxon>Ascidiacea</taxon>
        <taxon>Phlebobranchia</taxon>
        <taxon>Cionidae</taxon>
        <taxon>Ciona</taxon>
    </lineage>
</organism>
<dbReference type="PROSITE" id="PS00824">
    <property type="entry name" value="EF1BD_1"/>
    <property type="match status" value="1"/>
</dbReference>
<dbReference type="Gene3D" id="1.20.1050.130">
    <property type="match status" value="1"/>
</dbReference>
<name>H2ZMC3_CIOSA</name>
<dbReference type="OMA" id="YRWYKHI"/>
<dbReference type="CDD" id="cd00292">
    <property type="entry name" value="EF1B"/>
    <property type="match status" value="1"/>
</dbReference>
<dbReference type="Proteomes" id="UP000007875">
    <property type="component" value="Unassembled WGS sequence"/>
</dbReference>
<dbReference type="GO" id="GO:0005085">
    <property type="term" value="F:guanyl-nucleotide exchange factor activity"/>
    <property type="evidence" value="ECO:0007669"/>
    <property type="project" value="TreeGrafter"/>
</dbReference>
<dbReference type="SUPFAM" id="SSF47616">
    <property type="entry name" value="GST C-terminal domain-like"/>
    <property type="match status" value="1"/>
</dbReference>
<evidence type="ECO:0000256" key="3">
    <source>
        <dbReference type="ARBA" id="ARBA00022768"/>
    </source>
</evidence>
<feature type="region of interest" description="Disordered" evidence="8">
    <location>
        <begin position="83"/>
        <end position="115"/>
    </location>
</feature>
<keyword evidence="12" id="KW-1185">Reference proteome</keyword>
<dbReference type="GO" id="GO:0005829">
    <property type="term" value="C:cytosol"/>
    <property type="evidence" value="ECO:0007669"/>
    <property type="project" value="TreeGrafter"/>
</dbReference>